<proteinExistence type="predicted"/>
<name>A0A7Y0B0L8_9HYPH</name>
<reference evidence="1 2" key="1">
    <citation type="submission" date="2020-04" db="EMBL/GenBank/DDBJ databases">
        <title>Rhizobium sp. S-51 isolated from soil.</title>
        <authorList>
            <person name="Dahal R.H."/>
        </authorList>
    </citation>
    <scope>NUCLEOTIDE SEQUENCE [LARGE SCALE GENOMIC DNA]</scope>
    <source>
        <strain evidence="1 2">S-51</strain>
    </source>
</reference>
<protein>
    <submittedName>
        <fullName evidence="1">Uncharacterized protein</fullName>
    </submittedName>
</protein>
<keyword evidence="2" id="KW-1185">Reference proteome</keyword>
<dbReference type="Proteomes" id="UP000541470">
    <property type="component" value="Unassembled WGS sequence"/>
</dbReference>
<organism evidence="1 2">
    <name type="scientific">Rhizobium terricola</name>
    <dbReference type="NCBI Taxonomy" id="2728849"/>
    <lineage>
        <taxon>Bacteria</taxon>
        <taxon>Pseudomonadati</taxon>
        <taxon>Pseudomonadota</taxon>
        <taxon>Alphaproteobacteria</taxon>
        <taxon>Hyphomicrobiales</taxon>
        <taxon>Rhizobiaceae</taxon>
        <taxon>Rhizobium/Agrobacterium group</taxon>
        <taxon>Rhizobium</taxon>
    </lineage>
</organism>
<comment type="caution">
    <text evidence="1">The sequence shown here is derived from an EMBL/GenBank/DDBJ whole genome shotgun (WGS) entry which is preliminary data.</text>
</comment>
<accession>A0A7Y0B0L8</accession>
<evidence type="ECO:0000313" key="1">
    <source>
        <dbReference type="EMBL" id="NML76802.1"/>
    </source>
</evidence>
<evidence type="ECO:0000313" key="2">
    <source>
        <dbReference type="Proteomes" id="UP000541470"/>
    </source>
</evidence>
<dbReference type="EMBL" id="JABBGK010000009">
    <property type="protein sequence ID" value="NML76802.1"/>
    <property type="molecule type" value="Genomic_DNA"/>
</dbReference>
<sequence>MEGGALVHELAARRLTGRRAADGAVDPRAVMLGPVPSICHGLPLFEAVDPRHEAEDDGDGTAAPAIKPGPAGLLTGGWAADGAVDPRAVMLRPVPGICHGLPLFEAVDPRHKAEDDVE</sequence>
<dbReference type="AlphaFoldDB" id="A0A7Y0B0L8"/>
<gene>
    <name evidence="1" type="ORF">HHL25_21925</name>
</gene>